<dbReference type="SUPFAM" id="SSF51182">
    <property type="entry name" value="RmlC-like cupins"/>
    <property type="match status" value="1"/>
</dbReference>
<dbReference type="AlphaFoldDB" id="A0A6J7F0C0"/>
<accession>A0A6J7F0C0</accession>
<dbReference type="InterPro" id="IPR014710">
    <property type="entry name" value="RmlC-like_jellyroll"/>
</dbReference>
<dbReference type="EMBL" id="CAFBLP010000080">
    <property type="protein sequence ID" value="CAB4887198.1"/>
    <property type="molecule type" value="Genomic_DNA"/>
</dbReference>
<reference evidence="2" key="1">
    <citation type="submission" date="2020-05" db="EMBL/GenBank/DDBJ databases">
        <authorList>
            <person name="Chiriac C."/>
            <person name="Salcher M."/>
            <person name="Ghai R."/>
            <person name="Kavagutti S V."/>
        </authorList>
    </citation>
    <scope>NUCLEOTIDE SEQUENCE</scope>
</reference>
<dbReference type="Pfam" id="PF12973">
    <property type="entry name" value="Cupin_7"/>
    <property type="match status" value="1"/>
</dbReference>
<feature type="domain" description="ChrR-like cupin" evidence="1">
    <location>
        <begin position="15"/>
        <end position="113"/>
    </location>
</feature>
<sequence length="154" mass="16716">MSSANLGLPIGHATAEESPWVAIPGGELRLVHSDIATGTWVVVNRFEPGMAVQRHRHTGQVFAWTTAGCWMYQEYGVRYEAGSYVHEPAGSVHTLVVPADNSELTEVFFVIQGANLNLDDDDNIVSITDAESISHAYKMLCTMQGKQPPAFVGA</sequence>
<proteinExistence type="predicted"/>
<organism evidence="2">
    <name type="scientific">freshwater metagenome</name>
    <dbReference type="NCBI Taxonomy" id="449393"/>
    <lineage>
        <taxon>unclassified sequences</taxon>
        <taxon>metagenomes</taxon>
        <taxon>ecological metagenomes</taxon>
    </lineage>
</organism>
<dbReference type="Gene3D" id="2.60.120.10">
    <property type="entry name" value="Jelly Rolls"/>
    <property type="match status" value="1"/>
</dbReference>
<gene>
    <name evidence="2" type="ORF">UFOPK3376_02470</name>
</gene>
<evidence type="ECO:0000313" key="2">
    <source>
        <dbReference type="EMBL" id="CAB4887198.1"/>
    </source>
</evidence>
<protein>
    <submittedName>
        <fullName evidence="2">Unannotated protein</fullName>
    </submittedName>
</protein>
<dbReference type="InterPro" id="IPR011051">
    <property type="entry name" value="RmlC_Cupin_sf"/>
</dbReference>
<dbReference type="InterPro" id="IPR025979">
    <property type="entry name" value="ChrR-like_cupin_dom"/>
</dbReference>
<name>A0A6J7F0C0_9ZZZZ</name>
<dbReference type="CDD" id="cd20302">
    <property type="entry name" value="cupin_DAD"/>
    <property type="match status" value="1"/>
</dbReference>
<evidence type="ECO:0000259" key="1">
    <source>
        <dbReference type="Pfam" id="PF12973"/>
    </source>
</evidence>